<proteinExistence type="inferred from homology"/>
<comment type="function">
    <text evidence="13">The beta subunit is responsible for the synthesis of L-tryptophan from indole and L-serine.</text>
</comment>
<dbReference type="PANTHER" id="PTHR48077:SF3">
    <property type="entry name" value="TRYPTOPHAN SYNTHASE"/>
    <property type="match status" value="1"/>
</dbReference>
<dbReference type="GO" id="GO:0005737">
    <property type="term" value="C:cytoplasm"/>
    <property type="evidence" value="ECO:0007669"/>
    <property type="project" value="TreeGrafter"/>
</dbReference>
<evidence type="ECO:0000256" key="12">
    <source>
        <dbReference type="ARBA" id="ARBA00049047"/>
    </source>
</evidence>
<dbReference type="InterPro" id="IPR001240">
    <property type="entry name" value="PRAI_dom"/>
</dbReference>
<comment type="subunit">
    <text evidence="5 13">Tetramer of two alpha and two beta chains.</text>
</comment>
<keyword evidence="7 14" id="KW-0822">Tryptophan biosynthesis</keyword>
<dbReference type="NCBIfam" id="NF010376">
    <property type="entry name" value="PRK13803.1"/>
    <property type="match status" value="1"/>
</dbReference>
<evidence type="ECO:0000256" key="10">
    <source>
        <dbReference type="ARBA" id="ARBA00023235"/>
    </source>
</evidence>
<evidence type="ECO:0000313" key="17">
    <source>
        <dbReference type="EMBL" id="ACU52842.1"/>
    </source>
</evidence>
<evidence type="ECO:0000256" key="4">
    <source>
        <dbReference type="ARBA" id="ARBA00009982"/>
    </source>
</evidence>
<dbReference type="InterPro" id="IPR006654">
    <property type="entry name" value="Trp_synth_beta"/>
</dbReference>
<dbReference type="InterPro" id="IPR036052">
    <property type="entry name" value="TrpB-like_PALP_sf"/>
</dbReference>
<organism evidence="17 18">
    <name type="scientific">Karelsulcia muelleri (strain SMDSEM)</name>
    <name type="common">Sulcia muelleri</name>
    <dbReference type="NCBI Taxonomy" id="595499"/>
    <lineage>
        <taxon>Bacteria</taxon>
        <taxon>Pseudomonadati</taxon>
        <taxon>Bacteroidota</taxon>
        <taxon>Flavobacteriia</taxon>
        <taxon>Flavobacteriales</taxon>
        <taxon>Candidatus Karelsulcia</taxon>
    </lineage>
</organism>
<comment type="similarity">
    <text evidence="14">Belongs to the TrpF family.</text>
</comment>
<evidence type="ECO:0000256" key="3">
    <source>
        <dbReference type="ARBA" id="ARBA00004733"/>
    </source>
</evidence>
<evidence type="ECO:0000256" key="7">
    <source>
        <dbReference type="ARBA" id="ARBA00022822"/>
    </source>
</evidence>
<dbReference type="InterPro" id="IPR023026">
    <property type="entry name" value="Trp_synth_beta/beta-like"/>
</dbReference>
<evidence type="ECO:0000256" key="5">
    <source>
        <dbReference type="ARBA" id="ARBA00011270"/>
    </source>
</evidence>
<dbReference type="EC" id="4.2.1.20" evidence="13"/>
<dbReference type="InterPro" id="IPR011060">
    <property type="entry name" value="RibuloseP-bd_barrel"/>
</dbReference>
<sequence length="601" mass="67648">MLKKLKICGLKYNNNISDIIDLYPDFIGFIFYDKSPRFVGYNFLAPNTIGISKVGVFVNEKEDNLLKISLKNNLDFVQLHGTESPDYCSNISKYGIKIIKSFGIDNDFSFEEISKYRNYVNYFLFDFKSTLYGGSGKKFSWEKIYDYNLKVPFFLSGGINSNDFDQINNLKIPSLLGIDLNSCFEIKPGLKNIFLLKKFISRIKEKYLSDNNGLYGFFGGAYIPEMLYNNINNLKNEYNKIIKNKFFKKKIKLLLHNYVGRPSPLFFCKNLSKLYGAKIYLKREDLNHTGSHKINNTIGQALLAKEMGKKNIISETGAGQHGVATATICSLLGLKCTIFMGKVDRKRQIQNVYRMKMLGANIITVNSGSKTLKDSVNEAIRYWINNPECYYMIGSAVGPDPYPRMVSYFQSIISEEIKEQLKEKESDKLPNYIIACLGGGSNAAGIFYHFLDYESVNLIGVEASGLGVNTNKTAATIKKGSLGVLHGSLTILMQDKYGQILEPYSISAGLDYPGIGPMHANLFYKKRATFISIPDFEAIEAGIELASLEGIIPALESAHALACLKKISFKKNDLVIINLSGRGDKDMDTYIKHIKNKNKNK</sequence>
<evidence type="ECO:0000256" key="14">
    <source>
        <dbReference type="HAMAP-Rule" id="MF_00135"/>
    </source>
</evidence>
<dbReference type="HAMAP" id="MF_00133">
    <property type="entry name" value="Trp_synth_beta"/>
    <property type="match status" value="1"/>
</dbReference>
<dbReference type="HOGENOM" id="CLU_016734_3_4_10"/>
<evidence type="ECO:0000313" key="18">
    <source>
        <dbReference type="Proteomes" id="UP000008074"/>
    </source>
</evidence>
<dbReference type="Gene3D" id="3.40.50.1100">
    <property type="match status" value="2"/>
</dbReference>
<keyword evidence="8 13" id="KW-0663">Pyridoxal phosphate</keyword>
<comment type="pathway">
    <text evidence="3 13">Amino-acid biosynthesis; L-tryptophan biosynthesis; L-tryptophan from chorismate: step 5/5.</text>
</comment>
<dbReference type="InterPro" id="IPR006653">
    <property type="entry name" value="Trp_synth_b_CS"/>
</dbReference>
<evidence type="ECO:0000259" key="15">
    <source>
        <dbReference type="Pfam" id="PF00291"/>
    </source>
</evidence>
<feature type="domain" description="N-(5'phosphoribosyl) anthranilate isomerase (PRAI)" evidence="16">
    <location>
        <begin position="6"/>
        <end position="201"/>
    </location>
</feature>
<comment type="similarity">
    <text evidence="4 13">Belongs to the TrpB family.</text>
</comment>
<dbReference type="EC" id="5.3.1.24" evidence="14"/>
<dbReference type="CDD" id="cd06446">
    <property type="entry name" value="Trp-synth_B"/>
    <property type="match status" value="1"/>
</dbReference>
<evidence type="ECO:0000259" key="16">
    <source>
        <dbReference type="Pfam" id="PF00697"/>
    </source>
</evidence>
<evidence type="ECO:0000256" key="6">
    <source>
        <dbReference type="ARBA" id="ARBA00022605"/>
    </source>
</evidence>
<keyword evidence="6 14" id="KW-0028">Amino-acid biosynthesis</keyword>
<dbReference type="STRING" id="595499.SMDSEM_130"/>
<dbReference type="GO" id="GO:0004640">
    <property type="term" value="F:phosphoribosylanthranilate isomerase activity"/>
    <property type="evidence" value="ECO:0007669"/>
    <property type="project" value="UniProtKB-UniRule"/>
</dbReference>
<gene>
    <name evidence="13" type="primary">trpB</name>
    <name evidence="14" type="synonym">trpF</name>
    <name evidence="17" type="ordered locus">SMDSEM_130</name>
</gene>
<evidence type="ECO:0000256" key="8">
    <source>
        <dbReference type="ARBA" id="ARBA00022898"/>
    </source>
</evidence>
<comment type="catalytic activity">
    <reaction evidence="12 13">
        <text>(1S,2R)-1-C-(indol-3-yl)glycerol 3-phosphate + L-serine = D-glyceraldehyde 3-phosphate + L-tryptophan + H2O</text>
        <dbReference type="Rhea" id="RHEA:10532"/>
        <dbReference type="ChEBI" id="CHEBI:15377"/>
        <dbReference type="ChEBI" id="CHEBI:33384"/>
        <dbReference type="ChEBI" id="CHEBI:57912"/>
        <dbReference type="ChEBI" id="CHEBI:58866"/>
        <dbReference type="ChEBI" id="CHEBI:59776"/>
        <dbReference type="EC" id="4.2.1.20"/>
    </reaction>
</comment>
<reference evidence="17 18" key="1">
    <citation type="journal article" date="2009" name="Proc. Natl. Acad. Sci. U.S.A.">
        <title>Convergent evolution of metabolic roles in bacterial co-symbionts of insects.</title>
        <authorList>
            <person name="McCutcheon J.P."/>
            <person name="McDonald B.R."/>
            <person name="Moran N.A."/>
        </authorList>
    </citation>
    <scope>NUCLEOTIDE SEQUENCE [LARGE SCALE GENOMIC DNA]</scope>
    <source>
        <strain evidence="17 18">SMDSEM</strain>
    </source>
</reference>
<dbReference type="NCBIfam" id="TIGR00263">
    <property type="entry name" value="trpB"/>
    <property type="match status" value="1"/>
</dbReference>
<dbReference type="Pfam" id="PF00291">
    <property type="entry name" value="PALP"/>
    <property type="match status" value="1"/>
</dbReference>
<dbReference type="PROSITE" id="PS00168">
    <property type="entry name" value="TRP_SYNTHASE_BETA"/>
    <property type="match status" value="1"/>
</dbReference>
<name>C7LK80_KARMS</name>
<evidence type="ECO:0000256" key="9">
    <source>
        <dbReference type="ARBA" id="ARBA00023141"/>
    </source>
</evidence>
<dbReference type="FunFam" id="3.40.50.1100:FF:000004">
    <property type="entry name" value="Tryptophan synthase beta chain"/>
    <property type="match status" value="1"/>
</dbReference>
<feature type="domain" description="Tryptophan synthase beta chain-like PALP" evidence="15">
    <location>
        <begin position="260"/>
        <end position="581"/>
    </location>
</feature>
<comment type="pathway">
    <text evidence="2 14">Amino-acid biosynthesis; L-tryptophan biosynthesis; L-tryptophan from chorismate: step 3/5.</text>
</comment>
<dbReference type="HAMAP" id="MF_00135">
    <property type="entry name" value="PRAI"/>
    <property type="match status" value="1"/>
</dbReference>
<dbReference type="UniPathway" id="UPA00035">
    <property type="reaction ID" value="UER00042"/>
</dbReference>
<dbReference type="EMBL" id="CP001605">
    <property type="protein sequence ID" value="ACU52842.1"/>
    <property type="molecule type" value="Genomic_DNA"/>
</dbReference>
<evidence type="ECO:0000256" key="11">
    <source>
        <dbReference type="ARBA" id="ARBA00023239"/>
    </source>
</evidence>
<dbReference type="Proteomes" id="UP000008074">
    <property type="component" value="Chromosome"/>
</dbReference>
<dbReference type="AlphaFoldDB" id="C7LK80"/>
<feature type="modified residue" description="N6-(pyridoxal phosphate)lysine" evidence="13">
    <location>
        <position position="293"/>
    </location>
</feature>
<dbReference type="CDD" id="cd00405">
    <property type="entry name" value="PRAI"/>
    <property type="match status" value="1"/>
</dbReference>
<dbReference type="Gene3D" id="3.20.20.70">
    <property type="entry name" value="Aldolase class I"/>
    <property type="match status" value="1"/>
</dbReference>
<dbReference type="SUPFAM" id="SSF53686">
    <property type="entry name" value="Tryptophan synthase beta subunit-like PLP-dependent enzymes"/>
    <property type="match status" value="1"/>
</dbReference>
<evidence type="ECO:0000256" key="13">
    <source>
        <dbReference type="HAMAP-Rule" id="MF_00133"/>
    </source>
</evidence>
<comment type="catalytic activity">
    <reaction evidence="14">
        <text>N-(5-phospho-beta-D-ribosyl)anthranilate = 1-(2-carboxyphenylamino)-1-deoxy-D-ribulose 5-phosphate</text>
        <dbReference type="Rhea" id="RHEA:21540"/>
        <dbReference type="ChEBI" id="CHEBI:18277"/>
        <dbReference type="ChEBI" id="CHEBI:58613"/>
        <dbReference type="EC" id="5.3.1.24"/>
    </reaction>
</comment>
<evidence type="ECO:0000256" key="2">
    <source>
        <dbReference type="ARBA" id="ARBA00004664"/>
    </source>
</evidence>
<dbReference type="GO" id="GO:0004834">
    <property type="term" value="F:tryptophan synthase activity"/>
    <property type="evidence" value="ECO:0007669"/>
    <property type="project" value="UniProtKB-UniRule"/>
</dbReference>
<dbReference type="PANTHER" id="PTHR48077">
    <property type="entry name" value="TRYPTOPHAN SYNTHASE-RELATED"/>
    <property type="match status" value="1"/>
</dbReference>
<comment type="cofactor">
    <cofactor evidence="1 13">
        <name>pyridoxal 5'-phosphate</name>
        <dbReference type="ChEBI" id="CHEBI:597326"/>
    </cofactor>
</comment>
<dbReference type="InterPro" id="IPR013785">
    <property type="entry name" value="Aldolase_TIM"/>
</dbReference>
<protein>
    <recommendedName>
        <fullName evidence="13 14">Multifunctional fusion protein</fullName>
    </recommendedName>
    <domain>
        <recommendedName>
            <fullName evidence="14">N-(5'-phosphoribosyl)anthranilate isomerase</fullName>
            <shortName evidence="14">PRAI</shortName>
            <ecNumber evidence="14">5.3.1.24</ecNumber>
        </recommendedName>
    </domain>
    <domain>
        <recommendedName>
            <fullName evidence="13">Tryptophan synthase beta chain</fullName>
            <ecNumber evidence="13">4.2.1.20</ecNumber>
        </recommendedName>
    </domain>
</protein>
<dbReference type="Pfam" id="PF00697">
    <property type="entry name" value="PRAI"/>
    <property type="match status" value="1"/>
</dbReference>
<keyword evidence="9 14" id="KW-0057">Aromatic amino acid biosynthesis</keyword>
<dbReference type="SUPFAM" id="SSF51366">
    <property type="entry name" value="Ribulose-phoshate binding barrel"/>
    <property type="match status" value="1"/>
</dbReference>
<dbReference type="KEGG" id="sms:SMDSEM_130"/>
<keyword evidence="10 14" id="KW-0413">Isomerase</keyword>
<evidence type="ECO:0000256" key="1">
    <source>
        <dbReference type="ARBA" id="ARBA00001933"/>
    </source>
</evidence>
<accession>C7LK80</accession>
<dbReference type="InterPro" id="IPR001926">
    <property type="entry name" value="TrpB-like_PALP"/>
</dbReference>
<keyword evidence="11 13" id="KW-0456">Lyase</keyword>